<proteinExistence type="predicted"/>
<dbReference type="AlphaFoldDB" id="A0AAV0WXC7"/>
<protein>
    <submittedName>
        <fullName evidence="1">Uncharacterized protein</fullName>
    </submittedName>
</protein>
<keyword evidence="2" id="KW-1185">Reference proteome</keyword>
<dbReference type="EMBL" id="CARXXK010000003">
    <property type="protein sequence ID" value="CAI6360182.1"/>
    <property type="molecule type" value="Genomic_DNA"/>
</dbReference>
<evidence type="ECO:0000313" key="1">
    <source>
        <dbReference type="EMBL" id="CAI6360182.1"/>
    </source>
</evidence>
<evidence type="ECO:0000313" key="2">
    <source>
        <dbReference type="Proteomes" id="UP001160148"/>
    </source>
</evidence>
<reference evidence="1 2" key="1">
    <citation type="submission" date="2023-01" db="EMBL/GenBank/DDBJ databases">
        <authorList>
            <person name="Whitehead M."/>
        </authorList>
    </citation>
    <scope>NUCLEOTIDE SEQUENCE [LARGE SCALE GENOMIC DNA]</scope>
</reference>
<name>A0AAV0WXC7_9HEMI</name>
<dbReference type="Proteomes" id="UP001160148">
    <property type="component" value="Unassembled WGS sequence"/>
</dbReference>
<accession>A0AAV0WXC7</accession>
<organism evidence="1 2">
    <name type="scientific">Macrosiphum euphorbiae</name>
    <name type="common">potato aphid</name>
    <dbReference type="NCBI Taxonomy" id="13131"/>
    <lineage>
        <taxon>Eukaryota</taxon>
        <taxon>Metazoa</taxon>
        <taxon>Ecdysozoa</taxon>
        <taxon>Arthropoda</taxon>
        <taxon>Hexapoda</taxon>
        <taxon>Insecta</taxon>
        <taxon>Pterygota</taxon>
        <taxon>Neoptera</taxon>
        <taxon>Paraneoptera</taxon>
        <taxon>Hemiptera</taxon>
        <taxon>Sternorrhyncha</taxon>
        <taxon>Aphidomorpha</taxon>
        <taxon>Aphidoidea</taxon>
        <taxon>Aphididae</taxon>
        <taxon>Macrosiphini</taxon>
        <taxon>Macrosiphum</taxon>
    </lineage>
</organism>
<gene>
    <name evidence="1" type="ORF">MEUPH1_LOCUS15507</name>
</gene>
<comment type="caution">
    <text evidence="1">The sequence shown here is derived from an EMBL/GenBank/DDBJ whole genome shotgun (WGS) entry which is preliminary data.</text>
</comment>
<sequence>MKDEMVGINFLPTLTVQHQQQPLRVTSPRGPHRFFDQALDTRKPGGSTIAFHSPPSANITRTVKTFTTNKERFRKEKKTLYYLLMTLRCPLGRGRLSKFINLQVSGYLFLRTLWPTINHGREFYLASEIGHTL</sequence>